<reference evidence="1" key="1">
    <citation type="submission" date="2023-06" db="EMBL/GenBank/DDBJ databases">
        <authorList>
            <person name="Kurt Z."/>
        </authorList>
    </citation>
    <scope>NUCLEOTIDE SEQUENCE</scope>
</reference>
<dbReference type="AlphaFoldDB" id="A0AA86RJW6"/>
<evidence type="ECO:0000313" key="2">
    <source>
        <dbReference type="EMBL" id="CAL6001699.1"/>
    </source>
</evidence>
<sequence>MLLFNFISSDIMCTLVVHHTLVKSGVQSANSNLCKSQLKFGSDTVLYCEKAVLLASVTQQAQFSHSTNQPIHFSLFTEKVQDYFVDFTMTPENLPSFALLGITSSVDIRTSNISVQVPHYLAEGALICLSCDATTSSSNFTFISKGQNISGFVLNGNNYLTIQNSLFQARLKGSSVGGLVQRGKVNLQLLSCNLTAYLEGIEFGTLMGVVSEQTHINFSDTNICSNAANIGSSQGLVVIDGEFSVKCNVCGDQFYTYGICQTMLEFGEIVDQKLVCKSTFVFNEQCICPEGHVVNQSSCVSILDVASAVIKSQEVYLDQTTQLDLRIFNNVSKLNNSIVGNVSAINSTLGNIASTLSAQQTTNTDFTQRVATLSQDIQNFIDKVICESSYGFQFVNQQCVYVTCPITGQQSINGVCQCLPINAVVSNKICVCPANSVVVNNACVCQITGQMFIGGVCQCITPGAVGSNGQCSCGIYGLNISNSCSCPPNSLLVNNQLIPAACTCNIVGQVIVSGQCQCPSGYSQINGSCMYTIINTDLAMTCSQPVFLTIFDIQTITHTITSSTNFIAGWVFNTGPEIQGAFIDISNSVYSTTVKPLFQSQSSFSNIKVQIGTQTLGSGPILTASINNIINNMCIISKTATTITVSATQQLSILQTSSTISTTINNLLLNLLFISSSGNITLIKSISQKLSITGYQIVGNYQTSLLIAMVGLEISSATLQLNSVHFQPTMFTFGNCSSYLISFVVSSQVTLTGIFVQFGTQAQFLTTVSVTSSISAKFYFGGLVMNISASSTFTVNGLILDCYQKLVTDQIQSSGFLIGTSNAITNNILIQNVCLQQNFTSTSTRIEQFGLVGSNSAQISIQQSIITLTVQGTTIYRFGIIGFSQSLVTKQIINLQATVRMQVISGQSNNYNSILFGYINGQTCLIQNNTLINCNISTYDSGGGVFGGISSVNFTLQDLQISCFNFSSIAYIGSILGLYEVDYSVFTIQNSTFSNMNITGDSYVGGLMGAYGAVDSKLMVLNTTLLACNLTASFDVGVLIGVSANGLVSFKNSTINSISIYGSTPKMLFAVIQNTKNFDISTSCSIGVNTFKKGTAAAVVQGNCASFLSYTSDTGC</sequence>
<name>A0AA86RJW6_9EUKA</name>
<dbReference type="EMBL" id="CAXDID020000044">
    <property type="protein sequence ID" value="CAL6001699.1"/>
    <property type="molecule type" value="Genomic_DNA"/>
</dbReference>
<reference evidence="2 3" key="2">
    <citation type="submission" date="2024-07" db="EMBL/GenBank/DDBJ databases">
        <authorList>
            <person name="Akdeniz Z."/>
        </authorList>
    </citation>
    <scope>NUCLEOTIDE SEQUENCE [LARGE SCALE GENOMIC DNA]</scope>
</reference>
<organism evidence="1">
    <name type="scientific">Hexamita inflata</name>
    <dbReference type="NCBI Taxonomy" id="28002"/>
    <lineage>
        <taxon>Eukaryota</taxon>
        <taxon>Metamonada</taxon>
        <taxon>Diplomonadida</taxon>
        <taxon>Hexamitidae</taxon>
        <taxon>Hexamitinae</taxon>
        <taxon>Hexamita</taxon>
    </lineage>
</organism>
<evidence type="ECO:0000313" key="1">
    <source>
        <dbReference type="EMBL" id="CAI9968000.1"/>
    </source>
</evidence>
<proteinExistence type="predicted"/>
<evidence type="ECO:0000313" key="3">
    <source>
        <dbReference type="Proteomes" id="UP001642409"/>
    </source>
</evidence>
<protein>
    <submittedName>
        <fullName evidence="1">Uncharacterized protein</fullName>
    </submittedName>
</protein>
<comment type="caution">
    <text evidence="1">The sequence shown here is derived from an EMBL/GenBank/DDBJ whole genome shotgun (WGS) entry which is preliminary data.</text>
</comment>
<gene>
    <name evidence="2" type="ORF">HINF_LOCUS17563</name>
    <name evidence="1" type="ORF">HINF_LOCUS55645</name>
</gene>
<keyword evidence="3" id="KW-1185">Reference proteome</keyword>
<dbReference type="Proteomes" id="UP001642409">
    <property type="component" value="Unassembled WGS sequence"/>
</dbReference>
<dbReference type="EMBL" id="CATOUU010001031">
    <property type="protein sequence ID" value="CAI9968000.1"/>
    <property type="molecule type" value="Genomic_DNA"/>
</dbReference>
<accession>A0AA86RJW6</accession>